<keyword evidence="8 10" id="KW-0238">DNA-binding</keyword>
<dbReference type="PROSITE" id="PS50880">
    <property type="entry name" value="TOPRIM"/>
    <property type="match status" value="1"/>
</dbReference>
<dbReference type="Gene3D" id="3.30.65.10">
    <property type="entry name" value="Bacterial Topoisomerase I, domain 1"/>
    <property type="match status" value="1"/>
</dbReference>
<evidence type="ECO:0000259" key="11">
    <source>
        <dbReference type="PROSITE" id="PS50880"/>
    </source>
</evidence>
<dbReference type="EC" id="5.6.2.1" evidence="10"/>
<dbReference type="AlphaFoldDB" id="A0A916WE36"/>
<comment type="caution">
    <text evidence="13">The sequence shown here is derived from an EMBL/GenBank/DDBJ whole genome shotgun (WGS) entry which is preliminary data.</text>
</comment>
<evidence type="ECO:0000256" key="7">
    <source>
        <dbReference type="ARBA" id="ARBA00023029"/>
    </source>
</evidence>
<keyword evidence="14" id="KW-1185">Reference proteome</keyword>
<feature type="site" description="Interaction with DNA" evidence="10">
    <location>
        <position position="33"/>
    </location>
</feature>
<dbReference type="SUPFAM" id="SSF57783">
    <property type="entry name" value="Zinc beta-ribbon"/>
    <property type="match status" value="1"/>
</dbReference>
<feature type="site" description="Interaction with DNA" evidence="10">
    <location>
        <position position="302"/>
    </location>
</feature>
<dbReference type="InterPro" id="IPR006171">
    <property type="entry name" value="TOPRIM_dom"/>
</dbReference>
<dbReference type="SMART" id="SM00437">
    <property type="entry name" value="TOP1Ac"/>
    <property type="match status" value="1"/>
</dbReference>
<evidence type="ECO:0000256" key="8">
    <source>
        <dbReference type="ARBA" id="ARBA00023125"/>
    </source>
</evidence>
<dbReference type="SMART" id="SM00436">
    <property type="entry name" value="TOP1Bc"/>
    <property type="match status" value="1"/>
</dbReference>
<dbReference type="InterPro" id="IPR003602">
    <property type="entry name" value="Topo_IA_DNA-bd_dom"/>
</dbReference>
<feature type="site" description="Interaction with DNA" evidence="10">
    <location>
        <position position="139"/>
    </location>
</feature>
<dbReference type="GO" id="GO:0003917">
    <property type="term" value="F:DNA topoisomerase type I (single strand cut, ATP-independent) activity"/>
    <property type="evidence" value="ECO:0007669"/>
    <property type="project" value="UniProtKB-UniRule"/>
</dbReference>
<evidence type="ECO:0000256" key="6">
    <source>
        <dbReference type="ARBA" id="ARBA00022842"/>
    </source>
</evidence>
<dbReference type="Pfam" id="PF01396">
    <property type="entry name" value="Zn_ribbon_Top1"/>
    <property type="match status" value="3"/>
</dbReference>
<dbReference type="NCBIfam" id="TIGR01051">
    <property type="entry name" value="topA_bact"/>
    <property type="match status" value="1"/>
</dbReference>
<dbReference type="CDD" id="cd00186">
    <property type="entry name" value="TOP1Ac"/>
    <property type="match status" value="1"/>
</dbReference>
<feature type="site" description="Interaction with DNA" evidence="10">
    <location>
        <position position="155"/>
    </location>
</feature>
<reference evidence="13" key="1">
    <citation type="journal article" date="2014" name="Int. J. Syst. Evol. Microbiol.">
        <title>Complete genome sequence of Corynebacterium casei LMG S-19264T (=DSM 44701T), isolated from a smear-ripened cheese.</title>
        <authorList>
            <consortium name="US DOE Joint Genome Institute (JGI-PGF)"/>
            <person name="Walter F."/>
            <person name="Albersmeier A."/>
            <person name="Kalinowski J."/>
            <person name="Ruckert C."/>
        </authorList>
    </citation>
    <scope>NUCLEOTIDE SEQUENCE</scope>
    <source>
        <strain evidence="13">CGMCC 1.12408</strain>
    </source>
</reference>
<evidence type="ECO:0000256" key="2">
    <source>
        <dbReference type="ARBA" id="ARBA00009446"/>
    </source>
</evidence>
<keyword evidence="5" id="KW-0862">Zinc</keyword>
<feature type="site" description="Interaction with DNA" evidence="10">
    <location>
        <position position="148"/>
    </location>
</feature>
<dbReference type="GO" id="GO:0008270">
    <property type="term" value="F:zinc ion binding"/>
    <property type="evidence" value="ECO:0007669"/>
    <property type="project" value="UniProtKB-KW"/>
</dbReference>
<accession>A0A916WE36</accession>
<dbReference type="Gene3D" id="2.70.20.10">
    <property type="entry name" value="Topoisomerase I, domain 3"/>
    <property type="match status" value="1"/>
</dbReference>
<protein>
    <recommendedName>
        <fullName evidence="10">DNA topoisomerase 1</fullName>
        <ecNumber evidence="10">5.6.2.1</ecNumber>
    </recommendedName>
    <alternativeName>
        <fullName evidence="10">DNA topoisomerase I</fullName>
    </alternativeName>
</protein>
<keyword evidence="4" id="KW-0863">Zinc-finger</keyword>
<dbReference type="InterPro" id="IPR003601">
    <property type="entry name" value="Topo_IA_2"/>
</dbReference>
<dbReference type="InterPro" id="IPR000380">
    <property type="entry name" value="Topo_IA"/>
</dbReference>
<dbReference type="GO" id="GO:0003677">
    <property type="term" value="F:DNA binding"/>
    <property type="evidence" value="ECO:0007669"/>
    <property type="project" value="UniProtKB-KW"/>
</dbReference>
<evidence type="ECO:0000313" key="13">
    <source>
        <dbReference type="EMBL" id="GGA92163.1"/>
    </source>
</evidence>
<evidence type="ECO:0000256" key="9">
    <source>
        <dbReference type="ARBA" id="ARBA00023235"/>
    </source>
</evidence>
<dbReference type="SMART" id="SM00493">
    <property type="entry name" value="TOPRIM"/>
    <property type="match status" value="1"/>
</dbReference>
<evidence type="ECO:0000313" key="14">
    <source>
        <dbReference type="Proteomes" id="UP000613512"/>
    </source>
</evidence>
<evidence type="ECO:0000256" key="4">
    <source>
        <dbReference type="ARBA" id="ARBA00022771"/>
    </source>
</evidence>
<evidence type="ECO:0000259" key="12">
    <source>
        <dbReference type="PROSITE" id="PS52039"/>
    </source>
</evidence>
<organism evidence="13 14">
    <name type="scientific">Ornithinibacillus halotolerans</name>
    <dbReference type="NCBI Taxonomy" id="1274357"/>
    <lineage>
        <taxon>Bacteria</taxon>
        <taxon>Bacillati</taxon>
        <taxon>Bacillota</taxon>
        <taxon>Bacilli</taxon>
        <taxon>Bacillales</taxon>
        <taxon>Bacillaceae</taxon>
        <taxon>Ornithinibacillus</taxon>
    </lineage>
</organism>
<dbReference type="EMBL" id="BMEY01000032">
    <property type="protein sequence ID" value="GGA92163.1"/>
    <property type="molecule type" value="Genomic_DNA"/>
</dbReference>
<feature type="site" description="Interaction with DNA" evidence="10">
    <location>
        <position position="491"/>
    </location>
</feature>
<dbReference type="InterPro" id="IPR005733">
    <property type="entry name" value="TopoI_bac-type"/>
</dbReference>
<comment type="similarity">
    <text evidence="2 10">Belongs to the type IA topoisomerase family.</text>
</comment>
<feature type="site" description="Interaction with DNA" evidence="10">
    <location>
        <position position="143"/>
    </location>
</feature>
<dbReference type="RefSeq" id="WP_188386286.1">
    <property type="nucleotide sequence ID" value="NZ_BMEY01000032.1"/>
</dbReference>
<dbReference type="Gene3D" id="1.10.290.10">
    <property type="entry name" value="Topoisomerase I, domain 4"/>
    <property type="match status" value="1"/>
</dbReference>
<dbReference type="GO" id="GO:0005694">
    <property type="term" value="C:chromosome"/>
    <property type="evidence" value="ECO:0007669"/>
    <property type="project" value="InterPro"/>
</dbReference>
<comment type="subunit">
    <text evidence="10">Monomer.</text>
</comment>
<keyword evidence="3" id="KW-0479">Metal-binding</keyword>
<dbReference type="Proteomes" id="UP000613512">
    <property type="component" value="Unassembled WGS sequence"/>
</dbReference>
<dbReference type="PRINTS" id="PR00417">
    <property type="entry name" value="PRTPISMRASEI"/>
</dbReference>
<keyword evidence="7 10" id="KW-0799">Topoisomerase</keyword>
<dbReference type="InterPro" id="IPR028612">
    <property type="entry name" value="Topoisom_1_IA"/>
</dbReference>
<dbReference type="HAMAP" id="MF_00952">
    <property type="entry name" value="Topoisom_1_prok"/>
    <property type="match status" value="1"/>
</dbReference>
<dbReference type="PROSITE" id="PS52039">
    <property type="entry name" value="TOPO_IA_2"/>
    <property type="match status" value="1"/>
</dbReference>
<evidence type="ECO:0000256" key="10">
    <source>
        <dbReference type="HAMAP-Rule" id="MF_00952"/>
    </source>
</evidence>
<dbReference type="Pfam" id="PF01751">
    <property type="entry name" value="Toprim"/>
    <property type="match status" value="1"/>
</dbReference>
<evidence type="ECO:0000256" key="1">
    <source>
        <dbReference type="ARBA" id="ARBA00000213"/>
    </source>
</evidence>
<dbReference type="InterPro" id="IPR013824">
    <property type="entry name" value="Topo_IA_cen_sub1"/>
</dbReference>
<dbReference type="PANTHER" id="PTHR42785">
    <property type="entry name" value="DNA TOPOISOMERASE, TYPE IA, CORE"/>
    <property type="match status" value="1"/>
</dbReference>
<dbReference type="SUPFAM" id="SSF56712">
    <property type="entry name" value="Prokaryotic type I DNA topoisomerase"/>
    <property type="match status" value="1"/>
</dbReference>
<dbReference type="Gene3D" id="1.10.460.10">
    <property type="entry name" value="Topoisomerase I, domain 2"/>
    <property type="match status" value="1"/>
</dbReference>
<proteinExistence type="inferred from homology"/>
<keyword evidence="6" id="KW-0460">Magnesium</keyword>
<dbReference type="InterPro" id="IPR013825">
    <property type="entry name" value="Topo_IA_cen_sub2"/>
</dbReference>
<dbReference type="PANTHER" id="PTHR42785:SF1">
    <property type="entry name" value="DNA TOPOISOMERASE"/>
    <property type="match status" value="1"/>
</dbReference>
<dbReference type="InterPro" id="IPR013497">
    <property type="entry name" value="Topo_IA_cen"/>
</dbReference>
<keyword evidence="9 10" id="KW-0413">Isomerase</keyword>
<dbReference type="InterPro" id="IPR013498">
    <property type="entry name" value="Topo_IA_Znf"/>
</dbReference>
<name>A0A916WE36_9BACI</name>
<dbReference type="InterPro" id="IPR023405">
    <property type="entry name" value="Topo_IA_core_domain"/>
</dbReference>
<dbReference type="Gene3D" id="3.40.50.140">
    <property type="match status" value="1"/>
</dbReference>
<comment type="catalytic activity">
    <reaction evidence="1 10">
        <text>ATP-independent breakage of single-stranded DNA, followed by passage and rejoining.</text>
        <dbReference type="EC" id="5.6.2.1"/>
    </reaction>
</comment>
<evidence type="ECO:0000256" key="5">
    <source>
        <dbReference type="ARBA" id="ARBA00022833"/>
    </source>
</evidence>
<sequence>MTDYLVIVESPAKAKTIERYLGKKYKVKASMGHVIDLPKSQMGVNVEEGYKPKYITIRGKGDILKDLKKAAKKAKKVYLAADPDREGEAIAWHLAHALKVDEHSQCRVVFNEITKDAIKESFKHPRSIDMDLVDAQQARRVLDRLVGYNISPLLWKKVKKGLSAGRVQSVALKLIIDRENEINNFQPEEYWSIESTFQMDKEVFEGAFYGVDGKKMELSTEEEVNSILEKLIDKQFKIEKVTKRERKRNPALPFTTSSLQQEAARKLNFRAKKTMMLAQQLYEGIDLGKSQGGTTGLITYMRTDSTRISDTAKKEATEYIQDKFGSEFLGQARKEKQKENTQDAHEAIRPTSVLREPSSLKAVLSRDQLRLYKLIWERFLASQMAPAILDTMSVQLINNNVEFRATGSKVKFKGFMKVYVEGTDDNNKADDKFLPNLEEGMIVEANEIVPNQHFTQPPPRYTEARLVKTMEELGIGRPSTYAPTLDTIQRRYYVTMDNKRFVPTELGTIVVEILTEFFPEIIDAEFTAKMENDLDAIEEGKVEWVHIIDDFYDGFQERLKKAEEEMEKIEIKDEPAGIDCENCGHEMVYKMGRYGKFLACSNFPECRNTKPILKEIGVDCPKCNEGNVVERSSKKRRIFYGCDRFPECDFVSWDKPISRPCPKCDSLLVEKRNKKETQIVCTKCDYKENSQG</sequence>
<dbReference type="InterPro" id="IPR013826">
    <property type="entry name" value="Topo_IA_cen_sub3"/>
</dbReference>
<gene>
    <name evidence="10 13" type="primary">topA</name>
    <name evidence="13" type="ORF">GCM10008025_38260</name>
</gene>
<reference evidence="13" key="2">
    <citation type="submission" date="2020-09" db="EMBL/GenBank/DDBJ databases">
        <authorList>
            <person name="Sun Q."/>
            <person name="Zhou Y."/>
        </authorList>
    </citation>
    <scope>NUCLEOTIDE SEQUENCE</scope>
    <source>
        <strain evidence="13">CGMCC 1.12408</strain>
    </source>
</reference>
<dbReference type="Pfam" id="PF01131">
    <property type="entry name" value="Topoisom_bac"/>
    <property type="match status" value="1"/>
</dbReference>
<feature type="domain" description="Topo IA-type catalytic" evidence="12">
    <location>
        <begin position="129"/>
        <end position="559"/>
    </location>
</feature>
<feature type="region of interest" description="Interaction with DNA" evidence="10">
    <location>
        <begin position="163"/>
        <end position="168"/>
    </location>
</feature>
<evidence type="ECO:0000256" key="3">
    <source>
        <dbReference type="ARBA" id="ARBA00022723"/>
    </source>
</evidence>
<dbReference type="GO" id="GO:0006265">
    <property type="term" value="P:DNA topological change"/>
    <property type="evidence" value="ECO:0007669"/>
    <property type="project" value="UniProtKB-UniRule"/>
</dbReference>
<feature type="domain" description="Toprim" evidence="11">
    <location>
        <begin position="3"/>
        <end position="121"/>
    </location>
</feature>
<comment type="function">
    <text evidence="10">Releases the supercoiling and torsional tension of DNA, which is introduced during the DNA replication and transcription, by transiently cleaving and rejoining one strand of the DNA duplex. Introduces a single-strand break via transesterification at a target site in duplex DNA. The scissile phosphodiester is attacked by the catalytic tyrosine of the enzyme, resulting in the formation of a DNA-(5'-phosphotyrosyl)-enzyme intermediate and the expulsion of a 3'-OH DNA strand. The free DNA strand then undergoes passage around the unbroken strand, thus removing DNA supercoils. Finally, in the religation step, the DNA 3'-OH attacks the covalent intermediate to expel the active-site tyrosine and restore the DNA phosphodiester backbone.</text>
</comment>
<feature type="active site" description="O-(5'-phospho-DNA)-tyrosine intermediate" evidence="10">
    <location>
        <position position="300"/>
    </location>
</feature>
<feature type="site" description="Interaction with DNA" evidence="10">
    <location>
        <position position="140"/>
    </location>
</feature>